<keyword evidence="2" id="KW-1185">Reference proteome</keyword>
<accession>A0ABY4KIM8</accession>
<protein>
    <submittedName>
        <fullName evidence="1">Carboxypeptidase-like regulatory domain-containing protein</fullName>
    </submittedName>
</protein>
<dbReference type="SUPFAM" id="SSF49464">
    <property type="entry name" value="Carboxypeptidase regulatory domain-like"/>
    <property type="match status" value="1"/>
</dbReference>
<organism evidence="1 2">
    <name type="scientific">Flavobacterium azooxidireducens</name>
    <dbReference type="NCBI Taxonomy" id="1871076"/>
    <lineage>
        <taxon>Bacteria</taxon>
        <taxon>Pseudomonadati</taxon>
        <taxon>Bacteroidota</taxon>
        <taxon>Flavobacteriia</taxon>
        <taxon>Flavobacteriales</taxon>
        <taxon>Flavobacteriaceae</taxon>
        <taxon>Flavobacterium</taxon>
    </lineage>
</organism>
<sequence length="126" mass="14539">MKNIKKEIETISLIVFLFLSINAFSQEKEVEIIKFKVEESKNNPLPGVSIYEKGTSNGTTTNFDGEAFLELHNKNQTIVLSFLGPQISFNLINNIDFIQLNIEKRRLTFYRNGKKIKRIKPKFDGI</sequence>
<evidence type="ECO:0000313" key="1">
    <source>
        <dbReference type="EMBL" id="UPQ80675.1"/>
    </source>
</evidence>
<dbReference type="InterPro" id="IPR008969">
    <property type="entry name" value="CarboxyPept-like_regulatory"/>
</dbReference>
<dbReference type="Pfam" id="PF13715">
    <property type="entry name" value="CarbopepD_reg_2"/>
    <property type="match status" value="1"/>
</dbReference>
<name>A0ABY4KIM8_9FLAO</name>
<proteinExistence type="predicted"/>
<dbReference type="RefSeq" id="WP_248436564.1">
    <property type="nucleotide sequence ID" value="NZ_CP096205.1"/>
</dbReference>
<reference evidence="1" key="1">
    <citation type="submission" date="2022-04" db="EMBL/GenBank/DDBJ databases">
        <title>Consumption of N2O by Flavobacterium azooxidireducens sp. nov. isolated from Decomposing Leaf Litter of Phragmites australis (Cav.).</title>
        <authorList>
            <person name="Behrendt U."/>
            <person name="Spanner T."/>
            <person name="Augustin J."/>
            <person name="Horn M.A."/>
            <person name="Kolb S."/>
            <person name="Ulrich A."/>
        </authorList>
    </citation>
    <scope>NUCLEOTIDE SEQUENCE</scope>
    <source>
        <strain evidence="1">IGB 4-14</strain>
    </source>
</reference>
<dbReference type="EMBL" id="CP096205">
    <property type="protein sequence ID" value="UPQ80675.1"/>
    <property type="molecule type" value="Genomic_DNA"/>
</dbReference>
<evidence type="ECO:0000313" key="2">
    <source>
        <dbReference type="Proteomes" id="UP000830583"/>
    </source>
</evidence>
<gene>
    <name evidence="1" type="ORF">M0M57_07495</name>
</gene>
<dbReference type="Proteomes" id="UP000830583">
    <property type="component" value="Chromosome"/>
</dbReference>